<dbReference type="GO" id="GO:0008080">
    <property type="term" value="F:N-acetyltransferase activity"/>
    <property type="evidence" value="ECO:0007669"/>
    <property type="project" value="UniProtKB-ARBA"/>
</dbReference>
<evidence type="ECO:0000256" key="1">
    <source>
        <dbReference type="ARBA" id="ARBA00022679"/>
    </source>
</evidence>
<name>A0AAV1IFS7_9CHLO</name>
<evidence type="ECO:0000259" key="3">
    <source>
        <dbReference type="PROSITE" id="PS51186"/>
    </source>
</evidence>
<dbReference type="EMBL" id="CAUYUE010000011">
    <property type="protein sequence ID" value="CAK0784753.1"/>
    <property type="molecule type" value="Genomic_DNA"/>
</dbReference>
<dbReference type="CDD" id="cd04301">
    <property type="entry name" value="NAT_SF"/>
    <property type="match status" value="1"/>
</dbReference>
<protein>
    <recommendedName>
        <fullName evidence="3">N-acetyltransferase domain-containing protein</fullName>
    </recommendedName>
</protein>
<comment type="caution">
    <text evidence="4">The sequence shown here is derived from an EMBL/GenBank/DDBJ whole genome shotgun (WGS) entry which is preliminary data.</text>
</comment>
<dbReference type="Gene3D" id="3.40.630.30">
    <property type="match status" value="1"/>
</dbReference>
<evidence type="ECO:0000313" key="4">
    <source>
        <dbReference type="EMBL" id="CAK0784753.1"/>
    </source>
</evidence>
<keyword evidence="2" id="KW-0012">Acyltransferase</keyword>
<dbReference type="SUPFAM" id="SSF55729">
    <property type="entry name" value="Acyl-CoA N-acyltransferases (Nat)"/>
    <property type="match status" value="1"/>
</dbReference>
<sequence length="189" mass="21212">MYEPLQDTLYFRFAEASDIDQIFSLEAEGYPADEAASKAALHFRQENAREAFLVAVKQNSSKDGEYSAPETCELIVGYICATLTAAGSLTQECMQSHDPEGNLLCIHSVCVERTHRRKGIAKRMLKGYSVMIRNMLTQVQSIHLLCKEGLIELYKNAGFQLLGPSSVVHGKEQWFEMRQIVRSEACAEN</sequence>
<dbReference type="PANTHER" id="PTHR10908">
    <property type="entry name" value="SEROTONIN N-ACETYLTRANSFERASE"/>
    <property type="match status" value="1"/>
</dbReference>
<keyword evidence="1" id="KW-0808">Transferase</keyword>
<proteinExistence type="predicted"/>
<accession>A0AAV1IFS7</accession>
<dbReference type="AlphaFoldDB" id="A0AAV1IFS7"/>
<evidence type="ECO:0000313" key="5">
    <source>
        <dbReference type="Proteomes" id="UP001314263"/>
    </source>
</evidence>
<keyword evidence="5" id="KW-1185">Reference proteome</keyword>
<feature type="domain" description="N-acetyltransferase" evidence="3">
    <location>
        <begin position="9"/>
        <end position="182"/>
    </location>
</feature>
<dbReference type="Proteomes" id="UP001314263">
    <property type="component" value="Unassembled WGS sequence"/>
</dbReference>
<organism evidence="4 5">
    <name type="scientific">Coccomyxa viridis</name>
    <dbReference type="NCBI Taxonomy" id="1274662"/>
    <lineage>
        <taxon>Eukaryota</taxon>
        <taxon>Viridiplantae</taxon>
        <taxon>Chlorophyta</taxon>
        <taxon>core chlorophytes</taxon>
        <taxon>Trebouxiophyceae</taxon>
        <taxon>Trebouxiophyceae incertae sedis</taxon>
        <taxon>Coccomyxaceae</taxon>
        <taxon>Coccomyxa</taxon>
    </lineage>
</organism>
<dbReference type="InterPro" id="IPR016181">
    <property type="entry name" value="Acyl_CoA_acyltransferase"/>
</dbReference>
<reference evidence="4 5" key="1">
    <citation type="submission" date="2023-10" db="EMBL/GenBank/DDBJ databases">
        <authorList>
            <person name="Maclean D."/>
            <person name="Macfadyen A."/>
        </authorList>
    </citation>
    <scope>NUCLEOTIDE SEQUENCE [LARGE SCALE GENOMIC DNA]</scope>
</reference>
<dbReference type="InterPro" id="IPR000182">
    <property type="entry name" value="GNAT_dom"/>
</dbReference>
<dbReference type="PANTHER" id="PTHR10908:SF0">
    <property type="entry name" value="SEROTONIN N-ACETYLTRANSFERASE"/>
    <property type="match status" value="1"/>
</dbReference>
<dbReference type="Pfam" id="PF00583">
    <property type="entry name" value="Acetyltransf_1"/>
    <property type="match status" value="1"/>
</dbReference>
<evidence type="ECO:0000256" key="2">
    <source>
        <dbReference type="ARBA" id="ARBA00023315"/>
    </source>
</evidence>
<dbReference type="InterPro" id="IPR051635">
    <property type="entry name" value="SNAT-like"/>
</dbReference>
<gene>
    <name evidence="4" type="ORF">CVIRNUC_007957</name>
</gene>
<dbReference type="PROSITE" id="PS51186">
    <property type="entry name" value="GNAT"/>
    <property type="match status" value="1"/>
</dbReference>